<dbReference type="GO" id="GO:0007166">
    <property type="term" value="P:cell surface receptor signaling pathway"/>
    <property type="evidence" value="ECO:0007669"/>
    <property type="project" value="TreeGrafter"/>
</dbReference>
<dbReference type="GO" id="GO:0006508">
    <property type="term" value="P:proteolysis"/>
    <property type="evidence" value="ECO:0007669"/>
    <property type="project" value="TreeGrafter"/>
</dbReference>
<dbReference type="Pfam" id="PF13948">
    <property type="entry name" value="DUF4215"/>
    <property type="match status" value="3"/>
</dbReference>
<evidence type="ECO:0000313" key="7">
    <source>
        <dbReference type="Proteomes" id="UP001295684"/>
    </source>
</evidence>
<keyword evidence="5" id="KW-0812">Transmembrane</keyword>
<organism evidence="6 7">
    <name type="scientific">Euplotes crassus</name>
    <dbReference type="NCBI Taxonomy" id="5936"/>
    <lineage>
        <taxon>Eukaryota</taxon>
        <taxon>Sar</taxon>
        <taxon>Alveolata</taxon>
        <taxon>Ciliophora</taxon>
        <taxon>Intramacronucleata</taxon>
        <taxon>Spirotrichea</taxon>
        <taxon>Hypotrichia</taxon>
        <taxon>Euplotida</taxon>
        <taxon>Euplotidae</taxon>
        <taxon>Moneuplotes</taxon>
    </lineage>
</organism>
<dbReference type="AlphaFoldDB" id="A0AAD1Y898"/>
<keyword evidence="7" id="KW-1185">Reference proteome</keyword>
<keyword evidence="2" id="KW-0677">Repeat</keyword>
<dbReference type="GO" id="GO:0005615">
    <property type="term" value="C:extracellular space"/>
    <property type="evidence" value="ECO:0007669"/>
    <property type="project" value="TreeGrafter"/>
</dbReference>
<dbReference type="GO" id="GO:0004222">
    <property type="term" value="F:metalloendopeptidase activity"/>
    <property type="evidence" value="ECO:0007669"/>
    <property type="project" value="TreeGrafter"/>
</dbReference>
<feature type="region of interest" description="Disordered" evidence="4">
    <location>
        <begin position="945"/>
        <end position="974"/>
    </location>
</feature>
<dbReference type="PANTHER" id="PTHR46130">
    <property type="entry name" value="LAMGL DOMAIN-CONTAINING PROTEIN"/>
    <property type="match status" value="1"/>
</dbReference>
<feature type="transmembrane region" description="Helical" evidence="5">
    <location>
        <begin position="871"/>
        <end position="890"/>
    </location>
</feature>
<dbReference type="PANTHER" id="PTHR46130:SF3">
    <property type="entry name" value="CHROMOSOME UNDETERMINED SCAFFOLD_33, WHOLE GENOME SHOTGUN SEQUENCE"/>
    <property type="match status" value="1"/>
</dbReference>
<sequence>MIIQNLKGNLHKEISEFVCILIGKVILLVFIMQCLRIINCNVIATYNLYGLSSATSISSTEDPSGQPTLEFPVATAEKPTFETEGLKFVEEQYLTFSGYFDNQGADYFTVNIWIKRNNKKLYDFMRVGNNFTTAGYAQGVGEISGMTDNDGSHANVMVNGAKVSGISENFLEDTWSLIGFGWGKDQGYLKVSCSTGGACAGHNNNMTHTVSSWNTPGTYFIGDYLENCQSGCEYIVHSIRVFSSELPGVAEDLYGAVYNEWYSQCGSGTREGGESCDDGNYNNGDGCSSLCSIETRWTCSGGDASNPDTCSDDCGDGVVVAPISTYCDDGNTDSNDGCSSTCQPESGWTCTLGDSSTASSCTDTCGDGKVMDPTANYCDDGSKVDGDGCSSACAVEAGWSCTLGDSSTASVCSDDCGDGVVVAPISTHCDDGNTDSNDGCSSTCQPESGWTCTLGDSSTPSSCTDTCGDGKVMNPTVGYCDDGNTDDGDGCSATCAVESGYVCSGGSTTSRSVCIASSTNATCSVENCSKCVSNQLTKCETCNEGYEVKEDKCSEVKKEDETISATSAISTSQATIAGIMAAVTINSLVNMSPLTVMWAMANQVQLLLLLLLTKSSMPDKIVEFLTSNEFMSFSFGFLNFFTGIPGLSTIKESFYKDQDFANLSTLGLESGSTFYNVFNTMFMLMLLIPAHIGTLLLPKCKQAAYSESKAKAKCGKAYTSLKDFLYELFHFTIYLRILLEAYQFMMLSSVSEIYRMQYNEPASFSACCIVLVICFLILCLTFYMYWSTKKFYDDEQHYHCKELVRGLKNTKNARKYSFYLLLRRFVLISWLIGMKSFSKYYLILFLCSFQLFYLARMVYFRPYKETVDNCVEITNEVFLTVLCCALVHLNTTDAWKGASTDIYMWVLLSNTFAVGIIMLVDLFKGVVIKLRKKCTKKDVIKPKPKPKVQDNCNNSPVIDEPRKHTKQSNAKSDTMSLSRFSANQMLSTPSKDMNQIKAPHHEITIKKLEIIKEIPTKRANLI</sequence>
<gene>
    <name evidence="6" type="ORF">ECRASSUSDP1_LOCUS28639</name>
</gene>
<evidence type="ECO:0000256" key="3">
    <source>
        <dbReference type="ARBA" id="ARBA00023157"/>
    </source>
</evidence>
<evidence type="ECO:0000256" key="1">
    <source>
        <dbReference type="ARBA" id="ARBA00022729"/>
    </source>
</evidence>
<keyword evidence="5" id="KW-0472">Membrane</keyword>
<feature type="transmembrane region" description="Helical" evidence="5">
    <location>
        <begin position="902"/>
        <end position="923"/>
    </location>
</feature>
<dbReference type="EMBL" id="CAMPGE010029533">
    <property type="protein sequence ID" value="CAI2387013.1"/>
    <property type="molecule type" value="Genomic_DNA"/>
</dbReference>
<protein>
    <submittedName>
        <fullName evidence="6">Uncharacterized protein</fullName>
    </submittedName>
</protein>
<evidence type="ECO:0000256" key="2">
    <source>
        <dbReference type="ARBA" id="ARBA00022737"/>
    </source>
</evidence>
<keyword evidence="3" id="KW-1015">Disulfide bond</keyword>
<feature type="transmembrane region" description="Helical" evidence="5">
    <location>
        <begin position="762"/>
        <end position="786"/>
    </location>
</feature>
<feature type="transmembrane region" description="Helical" evidence="5">
    <location>
        <begin position="674"/>
        <end position="697"/>
    </location>
</feature>
<name>A0AAD1Y898_EUPCR</name>
<keyword evidence="1" id="KW-0732">Signal</keyword>
<reference evidence="6" key="1">
    <citation type="submission" date="2023-07" db="EMBL/GenBank/DDBJ databases">
        <authorList>
            <consortium name="AG Swart"/>
            <person name="Singh M."/>
            <person name="Singh A."/>
            <person name="Seah K."/>
            <person name="Emmerich C."/>
        </authorList>
    </citation>
    <scope>NUCLEOTIDE SEQUENCE</scope>
    <source>
        <strain evidence="6">DP1</strain>
    </source>
</reference>
<comment type="caution">
    <text evidence="6">The sequence shown here is derived from an EMBL/GenBank/DDBJ whole genome shotgun (WGS) entry which is preliminary data.</text>
</comment>
<dbReference type="InterPro" id="IPR043543">
    <property type="entry name" value="PAPPA/PAPPA2"/>
</dbReference>
<keyword evidence="5" id="KW-1133">Transmembrane helix</keyword>
<proteinExistence type="predicted"/>
<evidence type="ECO:0000313" key="6">
    <source>
        <dbReference type="EMBL" id="CAI2387013.1"/>
    </source>
</evidence>
<dbReference type="Proteomes" id="UP001295684">
    <property type="component" value="Unassembled WGS sequence"/>
</dbReference>
<evidence type="ECO:0000256" key="5">
    <source>
        <dbReference type="SAM" id="Phobius"/>
    </source>
</evidence>
<evidence type="ECO:0000256" key="4">
    <source>
        <dbReference type="SAM" id="MobiDB-lite"/>
    </source>
</evidence>
<feature type="transmembrane region" description="Helical" evidence="5">
    <location>
        <begin position="840"/>
        <end position="859"/>
    </location>
</feature>
<dbReference type="NCBIfam" id="TIGR02232">
    <property type="entry name" value="myxo_disulf_rpt"/>
    <property type="match status" value="5"/>
</dbReference>
<accession>A0AAD1Y898</accession>
<dbReference type="InterPro" id="IPR011936">
    <property type="entry name" value="Myxo_disulph_rpt"/>
</dbReference>